<feature type="signal peptide" evidence="1">
    <location>
        <begin position="1"/>
        <end position="19"/>
    </location>
</feature>
<name>A0A1H8BEP4_9RHOB</name>
<evidence type="ECO:0000313" key="2">
    <source>
        <dbReference type="EMBL" id="SEM80327.1"/>
    </source>
</evidence>
<dbReference type="AlphaFoldDB" id="A0A1H8BEP4"/>
<keyword evidence="1" id="KW-0732">Signal</keyword>
<dbReference type="Gene3D" id="2.40.50.320">
    <property type="entry name" value="Copper binding periplasmic protein CusF"/>
    <property type="match status" value="1"/>
</dbReference>
<reference evidence="3" key="1">
    <citation type="submission" date="2016-10" db="EMBL/GenBank/DDBJ databases">
        <authorList>
            <person name="Varghese N."/>
            <person name="Submissions S."/>
        </authorList>
    </citation>
    <scope>NUCLEOTIDE SEQUENCE [LARGE SCALE GENOMIC DNA]</scope>
    <source>
        <strain evidence="3">DSM 26893</strain>
    </source>
</reference>
<dbReference type="RefSeq" id="WP_091843974.1">
    <property type="nucleotide sequence ID" value="NZ_FOCM01000001.1"/>
</dbReference>
<keyword evidence="3" id="KW-1185">Reference proteome</keyword>
<sequence length="92" mass="9869">MKHFVFAAALALAAAPALADGHFADGTITKIDRQWNKLTIDHGPLANLDMPAMKMVFEVSDSVAIDDLAEGDRISFAADRVNGKLTVVEMAK</sequence>
<dbReference type="Pfam" id="PF11604">
    <property type="entry name" value="CusF_Ec"/>
    <property type="match status" value="1"/>
</dbReference>
<protein>
    <submittedName>
        <fullName evidence="2">Cu and Ag efflux protein CusF</fullName>
    </submittedName>
</protein>
<dbReference type="InterPro" id="IPR042230">
    <property type="entry name" value="CusF_sf"/>
</dbReference>
<organism evidence="2 3">
    <name type="scientific">Palleronia pelagia</name>
    <dbReference type="NCBI Taxonomy" id="387096"/>
    <lineage>
        <taxon>Bacteria</taxon>
        <taxon>Pseudomonadati</taxon>
        <taxon>Pseudomonadota</taxon>
        <taxon>Alphaproteobacteria</taxon>
        <taxon>Rhodobacterales</taxon>
        <taxon>Roseobacteraceae</taxon>
        <taxon>Palleronia</taxon>
    </lineage>
</organism>
<feature type="chain" id="PRO_5011651546" evidence="1">
    <location>
        <begin position="20"/>
        <end position="92"/>
    </location>
</feature>
<dbReference type="InterPro" id="IPR021647">
    <property type="entry name" value="CusF_Ec"/>
</dbReference>
<dbReference type="EMBL" id="FOCM01000001">
    <property type="protein sequence ID" value="SEM80327.1"/>
    <property type="molecule type" value="Genomic_DNA"/>
</dbReference>
<gene>
    <name evidence="2" type="ORF">SAMN04488011_101533</name>
</gene>
<dbReference type="Proteomes" id="UP000199372">
    <property type="component" value="Unassembled WGS sequence"/>
</dbReference>
<evidence type="ECO:0000256" key="1">
    <source>
        <dbReference type="SAM" id="SignalP"/>
    </source>
</evidence>
<proteinExistence type="predicted"/>
<evidence type="ECO:0000313" key="3">
    <source>
        <dbReference type="Proteomes" id="UP000199372"/>
    </source>
</evidence>
<accession>A0A1H8BEP4</accession>
<dbReference type="OrthoDB" id="9816061at2"/>